<evidence type="ECO:0000256" key="1">
    <source>
        <dbReference type="ARBA" id="ARBA00022679"/>
    </source>
</evidence>
<evidence type="ECO:0000259" key="3">
    <source>
        <dbReference type="PROSITE" id="PS51186"/>
    </source>
</evidence>
<gene>
    <name evidence="4" type="ORF">SLNWT_5044</name>
</gene>
<dbReference type="EMBL" id="CP010519">
    <property type="protein sequence ID" value="AJE85420.1"/>
    <property type="molecule type" value="Genomic_DNA"/>
</dbReference>
<feature type="domain" description="N-acetyltransferase" evidence="3">
    <location>
        <begin position="1"/>
        <end position="152"/>
    </location>
</feature>
<sequence length="152" mass="16762">MEIRRATTVFQILSASRLFDARADPDWARRFHDNPGHHLFLAYDNGAENRASKSDPVGFVSGVETIHPDKGTEILLYELSVDEPHRRRGIGTALVRALADYARTHGCYGMWVGVDPDNAPALATYAKAGARDEGRFAMLGWGFGARPDGKPH</sequence>
<keyword evidence="5" id="KW-1185">Reference proteome</keyword>
<proteinExistence type="predicted"/>
<dbReference type="KEGG" id="sals:SLNWT_5044"/>
<evidence type="ECO:0000313" key="4">
    <source>
        <dbReference type="EMBL" id="AJE85420.1"/>
    </source>
</evidence>
<dbReference type="PANTHER" id="PTHR43072:SF23">
    <property type="entry name" value="UPF0039 PROTEIN C11D3.02C"/>
    <property type="match status" value="1"/>
</dbReference>
<dbReference type="InterPro" id="IPR016181">
    <property type="entry name" value="Acyl_CoA_acyltransferase"/>
</dbReference>
<accession>A0A0B5F1G7</accession>
<keyword evidence="1 4" id="KW-0808">Transferase</keyword>
<name>A0A0B5F1G7_STRA4</name>
<dbReference type="InterPro" id="IPR000182">
    <property type="entry name" value="GNAT_dom"/>
</dbReference>
<dbReference type="PROSITE" id="PS51186">
    <property type="entry name" value="GNAT"/>
    <property type="match status" value="1"/>
</dbReference>
<protein>
    <submittedName>
        <fullName evidence="4">GCN5-related protein N-acetyltransferase</fullName>
    </submittedName>
</protein>
<organism evidence="4 5">
    <name type="scientific">Streptomyces albus (strain ATCC 21838 / DSM 41398 / FERM P-419 / JCM 4703 / NBRC 107858)</name>
    <dbReference type="NCBI Taxonomy" id="1081613"/>
    <lineage>
        <taxon>Bacteria</taxon>
        <taxon>Bacillati</taxon>
        <taxon>Actinomycetota</taxon>
        <taxon>Actinomycetes</taxon>
        <taxon>Kitasatosporales</taxon>
        <taxon>Streptomycetaceae</taxon>
        <taxon>Streptomyces</taxon>
    </lineage>
</organism>
<dbReference type="PANTHER" id="PTHR43072">
    <property type="entry name" value="N-ACETYLTRANSFERASE"/>
    <property type="match status" value="1"/>
</dbReference>
<evidence type="ECO:0000256" key="2">
    <source>
        <dbReference type="ARBA" id="ARBA00023315"/>
    </source>
</evidence>
<keyword evidence="2" id="KW-0012">Acyltransferase</keyword>
<dbReference type="Proteomes" id="UP000031523">
    <property type="component" value="Chromosome"/>
</dbReference>
<dbReference type="Gene3D" id="3.40.630.30">
    <property type="match status" value="1"/>
</dbReference>
<reference evidence="4 5" key="1">
    <citation type="submission" date="2015-01" db="EMBL/GenBank/DDBJ databases">
        <title>Enhanced salinomycin production by adjusting the supply of polyketide extender units in Streptomyce albus DSM 41398.</title>
        <authorList>
            <person name="Lu C."/>
        </authorList>
    </citation>
    <scope>NUCLEOTIDE SEQUENCE [LARGE SCALE GENOMIC DNA]</scope>
    <source>
        <strain evidence="5">ATCC 21838 / DSM 41398 / FERM P-419 / JCM 4703 / NBRC 107858</strain>
    </source>
</reference>
<dbReference type="Pfam" id="PF00583">
    <property type="entry name" value="Acetyltransf_1"/>
    <property type="match status" value="1"/>
</dbReference>
<dbReference type="GO" id="GO:0016747">
    <property type="term" value="F:acyltransferase activity, transferring groups other than amino-acyl groups"/>
    <property type="evidence" value="ECO:0007669"/>
    <property type="project" value="InterPro"/>
</dbReference>
<dbReference type="AlphaFoldDB" id="A0A0B5F1G7"/>
<evidence type="ECO:0000313" key="5">
    <source>
        <dbReference type="Proteomes" id="UP000031523"/>
    </source>
</evidence>
<dbReference type="SUPFAM" id="SSF55729">
    <property type="entry name" value="Acyl-CoA N-acyltransferases (Nat)"/>
    <property type="match status" value="1"/>
</dbReference>
<dbReference type="CDD" id="cd04301">
    <property type="entry name" value="NAT_SF"/>
    <property type="match status" value="1"/>
</dbReference>